<proteinExistence type="predicted"/>
<gene>
    <name evidence="1" type="ORF">Syun_001944</name>
</gene>
<dbReference type="Proteomes" id="UP001420932">
    <property type="component" value="Unassembled WGS sequence"/>
</dbReference>
<organism evidence="1 2">
    <name type="scientific">Stephania yunnanensis</name>
    <dbReference type="NCBI Taxonomy" id="152371"/>
    <lineage>
        <taxon>Eukaryota</taxon>
        <taxon>Viridiplantae</taxon>
        <taxon>Streptophyta</taxon>
        <taxon>Embryophyta</taxon>
        <taxon>Tracheophyta</taxon>
        <taxon>Spermatophyta</taxon>
        <taxon>Magnoliopsida</taxon>
        <taxon>Ranunculales</taxon>
        <taxon>Menispermaceae</taxon>
        <taxon>Menispermoideae</taxon>
        <taxon>Cissampelideae</taxon>
        <taxon>Stephania</taxon>
    </lineage>
</organism>
<evidence type="ECO:0000313" key="2">
    <source>
        <dbReference type="Proteomes" id="UP001420932"/>
    </source>
</evidence>
<dbReference type="EMBL" id="JBBNAF010000001">
    <property type="protein sequence ID" value="KAK9169804.1"/>
    <property type="molecule type" value="Genomic_DNA"/>
</dbReference>
<dbReference type="InterPro" id="IPR006476">
    <property type="entry name" value="CHP01589_pln"/>
</dbReference>
<name>A0AAP0LKJ9_9MAGN</name>
<sequence>MSTEARKNELCRGIDEVQNLIERCLQLYMSQKEVVETLSDQAKIEPCLTNLVWQKLVEENQGFFKAYHIRLMAKHQIIVFNGLLQKQVELMLKMHGGEFAIQTLGVPESSPYFYSDDTLASWSDKIHHQAITSTRTRKNWMAMHSSNDATVHPGRFDGLSNSNMPSSDSQLAMIKFESSYSPSSALAFGNDRSIHEAHPISNEPVSFHANAGEDSLLKLIPPDIDNSIFGFLGPPHKFGPSDLADGSPLK</sequence>
<dbReference type="NCBIfam" id="TIGR01589">
    <property type="entry name" value="A_thal_3526"/>
    <property type="match status" value="1"/>
</dbReference>
<dbReference type="Pfam" id="PF09713">
    <property type="entry name" value="A_thal_3526"/>
    <property type="match status" value="1"/>
</dbReference>
<dbReference type="PANTHER" id="PTHR31871:SF1">
    <property type="entry name" value="HISTIDINE-TRNA LIGASE"/>
    <property type="match status" value="1"/>
</dbReference>
<keyword evidence="2" id="KW-1185">Reference proteome</keyword>
<reference evidence="1 2" key="1">
    <citation type="submission" date="2024-01" db="EMBL/GenBank/DDBJ databases">
        <title>Genome assemblies of Stephania.</title>
        <authorList>
            <person name="Yang L."/>
        </authorList>
    </citation>
    <scope>NUCLEOTIDE SEQUENCE [LARGE SCALE GENOMIC DNA]</scope>
    <source>
        <strain evidence="1">YNDBR</strain>
        <tissue evidence="1">Leaf</tissue>
    </source>
</reference>
<dbReference type="AlphaFoldDB" id="A0AAP0LKJ9"/>
<comment type="caution">
    <text evidence="1">The sequence shown here is derived from an EMBL/GenBank/DDBJ whole genome shotgun (WGS) entry which is preliminary data.</text>
</comment>
<evidence type="ECO:0000313" key="1">
    <source>
        <dbReference type="EMBL" id="KAK9169804.1"/>
    </source>
</evidence>
<accession>A0AAP0LKJ9</accession>
<protein>
    <submittedName>
        <fullName evidence="1">Uncharacterized protein</fullName>
    </submittedName>
</protein>
<dbReference type="PANTHER" id="PTHR31871">
    <property type="entry name" value="OS02G0137100 PROTEIN"/>
    <property type="match status" value="1"/>
</dbReference>